<evidence type="ECO:0000313" key="1">
    <source>
        <dbReference type="EMBL" id="KAL1844568.1"/>
    </source>
</evidence>
<sequence length="133" mass="14594">MPTSLPIEYAFGGEAEGLGGTQEYPRMGHLHHPADGSPGGRCRVQIPAADDWALASYRHARRPPHHRGRYQRNAASPRRRFRVPIEYLGLATQGVDLPYDVIVRRTTGSTTLVAPGTFSRSLSTPTVLGHRIA</sequence>
<dbReference type="Proteomes" id="UP001586593">
    <property type="component" value="Unassembled WGS sequence"/>
</dbReference>
<protein>
    <submittedName>
        <fullName evidence="1">Uncharacterized protein</fullName>
    </submittedName>
</protein>
<comment type="caution">
    <text evidence="1">The sequence shown here is derived from an EMBL/GenBank/DDBJ whole genome shotgun (WGS) entry which is preliminary data.</text>
</comment>
<dbReference type="EMBL" id="JAZHXJ010001620">
    <property type="protein sequence ID" value="KAL1844568.1"/>
    <property type="molecule type" value="Genomic_DNA"/>
</dbReference>
<proteinExistence type="predicted"/>
<keyword evidence="2" id="KW-1185">Reference proteome</keyword>
<organism evidence="1 2">
    <name type="scientific">Phialemonium thermophilum</name>
    <dbReference type="NCBI Taxonomy" id="223376"/>
    <lineage>
        <taxon>Eukaryota</taxon>
        <taxon>Fungi</taxon>
        <taxon>Dikarya</taxon>
        <taxon>Ascomycota</taxon>
        <taxon>Pezizomycotina</taxon>
        <taxon>Sordariomycetes</taxon>
        <taxon>Sordariomycetidae</taxon>
        <taxon>Cephalothecales</taxon>
        <taxon>Cephalothecaceae</taxon>
        <taxon>Phialemonium</taxon>
    </lineage>
</organism>
<accession>A0ABR3VSC1</accession>
<gene>
    <name evidence="1" type="ORF">VTK73DRAFT_2293</name>
</gene>
<reference evidence="1 2" key="1">
    <citation type="journal article" date="2024" name="Commun. Biol.">
        <title>Comparative genomic analysis of thermophilic fungi reveals convergent evolutionary adaptations and gene losses.</title>
        <authorList>
            <person name="Steindorff A.S."/>
            <person name="Aguilar-Pontes M.V."/>
            <person name="Robinson A.J."/>
            <person name="Andreopoulos B."/>
            <person name="LaButti K."/>
            <person name="Kuo A."/>
            <person name="Mondo S."/>
            <person name="Riley R."/>
            <person name="Otillar R."/>
            <person name="Haridas S."/>
            <person name="Lipzen A."/>
            <person name="Grimwood J."/>
            <person name="Schmutz J."/>
            <person name="Clum A."/>
            <person name="Reid I.D."/>
            <person name="Moisan M.C."/>
            <person name="Butler G."/>
            <person name="Nguyen T.T.M."/>
            <person name="Dewar K."/>
            <person name="Conant G."/>
            <person name="Drula E."/>
            <person name="Henrissat B."/>
            <person name="Hansel C."/>
            <person name="Singer S."/>
            <person name="Hutchinson M.I."/>
            <person name="de Vries R.P."/>
            <person name="Natvig D.O."/>
            <person name="Powell A.J."/>
            <person name="Tsang A."/>
            <person name="Grigoriev I.V."/>
        </authorList>
    </citation>
    <scope>NUCLEOTIDE SEQUENCE [LARGE SCALE GENOMIC DNA]</scope>
    <source>
        <strain evidence="1 2">ATCC 24622</strain>
    </source>
</reference>
<evidence type="ECO:0000313" key="2">
    <source>
        <dbReference type="Proteomes" id="UP001586593"/>
    </source>
</evidence>
<name>A0ABR3VSC1_9PEZI</name>